<evidence type="ECO:0000259" key="4">
    <source>
        <dbReference type="Pfam" id="PF01397"/>
    </source>
</evidence>
<evidence type="ECO:0000256" key="1">
    <source>
        <dbReference type="ARBA" id="ARBA00001946"/>
    </source>
</evidence>
<gene>
    <name evidence="6" type="primary">Aktps1</name>
</gene>
<dbReference type="SUPFAM" id="SSF48239">
    <property type="entry name" value="Terpenoid cyclases/Protein prenyltransferases"/>
    <property type="match status" value="1"/>
</dbReference>
<keyword evidence="3" id="KW-0456">Lyase</keyword>
<dbReference type="Pfam" id="PF01397">
    <property type="entry name" value="Terpene_synth"/>
    <property type="match status" value="1"/>
</dbReference>
<dbReference type="InterPro" id="IPR044814">
    <property type="entry name" value="Terpene_cyclase_plant_C1"/>
</dbReference>
<proteinExistence type="evidence at transcript level"/>
<dbReference type="EMBL" id="LC506578">
    <property type="protein sequence ID" value="BBO53954.1"/>
    <property type="molecule type" value="mRNA"/>
</dbReference>
<protein>
    <submittedName>
        <fullName evidence="6">Sesquiterpene synthase 1</fullName>
    </submittedName>
</protein>
<organism evidence="6">
    <name type="scientific">Angelica keiskei</name>
    <dbReference type="NCBI Taxonomy" id="357850"/>
    <lineage>
        <taxon>Eukaryota</taxon>
        <taxon>Viridiplantae</taxon>
        <taxon>Streptophyta</taxon>
        <taxon>Embryophyta</taxon>
        <taxon>Tracheophyta</taxon>
        <taxon>Spermatophyta</taxon>
        <taxon>Magnoliopsida</taxon>
        <taxon>eudicotyledons</taxon>
        <taxon>Gunneridae</taxon>
        <taxon>Pentapetalae</taxon>
        <taxon>asterids</taxon>
        <taxon>campanulids</taxon>
        <taxon>Apiales</taxon>
        <taxon>Apiaceae</taxon>
        <taxon>Apioideae</taxon>
        <taxon>apioid superclade</taxon>
        <taxon>Selineae</taxon>
        <taxon>Angelica</taxon>
    </lineage>
</organism>
<keyword evidence="2" id="KW-0479">Metal-binding</keyword>
<reference evidence="6" key="1">
    <citation type="submission" date="2019-10" db="EMBL/GenBank/DDBJ databases">
        <title>cDNA cloning and functional analyses of ashitaba (Angelica keiskei) sesquiterpene synthase.</title>
        <authorList>
            <person name="Iimura K."/>
            <person name="Hattan J."/>
            <person name="Misawa N."/>
            <person name="Shindo K."/>
        </authorList>
    </citation>
    <scope>NUCLEOTIDE SEQUENCE</scope>
</reference>
<dbReference type="InterPro" id="IPR036965">
    <property type="entry name" value="Terpene_synth_N_sf"/>
</dbReference>
<dbReference type="GO" id="GO:0010333">
    <property type="term" value="F:terpene synthase activity"/>
    <property type="evidence" value="ECO:0007669"/>
    <property type="project" value="InterPro"/>
</dbReference>
<dbReference type="InterPro" id="IPR005630">
    <property type="entry name" value="Terpene_synthase_metal-bd"/>
</dbReference>
<feature type="domain" description="Terpene synthase metal-binding" evidence="5">
    <location>
        <begin position="269"/>
        <end position="510"/>
    </location>
</feature>
<accession>A0A6F8PIR5</accession>
<dbReference type="SFLD" id="SFLDG01019">
    <property type="entry name" value="Terpene_Cyclase_Like_1_C_Termi"/>
    <property type="match status" value="1"/>
</dbReference>
<dbReference type="PANTHER" id="PTHR31225">
    <property type="entry name" value="OS04G0344100 PROTEIN-RELATED"/>
    <property type="match status" value="1"/>
</dbReference>
<dbReference type="AlphaFoldDB" id="A0A6F8PIR5"/>
<dbReference type="Gene3D" id="1.10.600.10">
    <property type="entry name" value="Farnesyl Diphosphate Synthase"/>
    <property type="match status" value="1"/>
</dbReference>
<sequence>MALFVLSTSSSPPNVVPEITRKKSAPYHPSIWGNKFLADSDSSVVKTDLDHEEEEHHQLLKQEVKKMLIAGDRSQQELISLIDDIQRLGLSYHFEAEIDTLLQQIQDRCHEYYGSKTDDDLHDVALCFRLLRQQGHNVSSDVFYKFKDSDGKFKENLVKDVKGILSLFEAAHLRVHGEDVLDDALEFTTSHLKQHMNSNLSSPLGDLVARALKYPLRKSLNRLVARHYISIYHKFHRHNQVLLNLAKCDFNLVQKLHQKELGHITRWWKDLDFANKLPFARDRVVECYFWITGVYFEPRYATARIFLTKVISLTSVVDDIYDVRGTIEEARQFTDAIEKWDISSIDELPEYMRQCYQPLLDVFAEAKAEIAKTGKPSDGGIGYALNAYKRLTRAYLQEAEWCQVNYFPTFEEYMSVALVTGAFKLLSVSSFVLMGDVATRESFDWMSKDPLIVRASSVICRLTDDMVGHEFEQQRPHVPSAIECFMKQYGVQEDTAIDALQKRIKNAWKDMNQECLHPMAAPMPMLTRVFNLACVINLLYDGYDGYTHSSTRTKDMITSILLDPIPVSW</sequence>
<dbReference type="InterPro" id="IPR034741">
    <property type="entry name" value="Terpene_cyclase-like_1_C"/>
</dbReference>
<dbReference type="Gene3D" id="1.50.10.130">
    <property type="entry name" value="Terpene synthase, N-terminal domain"/>
    <property type="match status" value="1"/>
</dbReference>
<evidence type="ECO:0000313" key="6">
    <source>
        <dbReference type="EMBL" id="BBO53954.1"/>
    </source>
</evidence>
<dbReference type="SUPFAM" id="SSF48576">
    <property type="entry name" value="Terpenoid synthases"/>
    <property type="match status" value="1"/>
</dbReference>
<feature type="domain" description="Terpene synthase N-terminal" evidence="4">
    <location>
        <begin position="31"/>
        <end position="212"/>
    </location>
</feature>
<dbReference type="InterPro" id="IPR008930">
    <property type="entry name" value="Terpenoid_cyclase/PrenylTrfase"/>
</dbReference>
<dbReference type="InterPro" id="IPR050148">
    <property type="entry name" value="Terpene_synthase-like"/>
</dbReference>
<evidence type="ECO:0000259" key="5">
    <source>
        <dbReference type="Pfam" id="PF03936"/>
    </source>
</evidence>
<name>A0A6F8PIR5_9APIA</name>
<dbReference type="InterPro" id="IPR001906">
    <property type="entry name" value="Terpene_synth_N"/>
</dbReference>
<dbReference type="Pfam" id="PF03936">
    <property type="entry name" value="Terpene_synth_C"/>
    <property type="match status" value="1"/>
</dbReference>
<dbReference type="SFLD" id="SFLDS00005">
    <property type="entry name" value="Isoprenoid_Synthase_Type_I"/>
    <property type="match status" value="1"/>
</dbReference>
<dbReference type="CDD" id="cd00684">
    <property type="entry name" value="Terpene_cyclase_plant_C1"/>
    <property type="match status" value="1"/>
</dbReference>
<dbReference type="FunFam" id="1.10.600.10:FF:000007">
    <property type="entry name" value="Isoprene synthase, chloroplastic"/>
    <property type="match status" value="1"/>
</dbReference>
<evidence type="ECO:0000256" key="2">
    <source>
        <dbReference type="ARBA" id="ARBA00022723"/>
    </source>
</evidence>
<comment type="cofactor">
    <cofactor evidence="1">
        <name>Mg(2+)</name>
        <dbReference type="ChEBI" id="CHEBI:18420"/>
    </cofactor>
</comment>
<dbReference type="GO" id="GO:0000287">
    <property type="term" value="F:magnesium ion binding"/>
    <property type="evidence" value="ECO:0007669"/>
    <property type="project" value="InterPro"/>
</dbReference>
<evidence type="ECO:0000256" key="3">
    <source>
        <dbReference type="ARBA" id="ARBA00023239"/>
    </source>
</evidence>
<dbReference type="PANTHER" id="PTHR31225:SF221">
    <property type="entry name" value="(-)-GERMACRENE D SYNTHASE"/>
    <property type="match status" value="1"/>
</dbReference>
<dbReference type="InterPro" id="IPR008949">
    <property type="entry name" value="Isoprenoid_synthase_dom_sf"/>
</dbReference>
<dbReference type="FunFam" id="1.50.10.130:FF:000001">
    <property type="entry name" value="Isoprene synthase, chloroplastic"/>
    <property type="match status" value="1"/>
</dbReference>
<dbReference type="GO" id="GO:0016102">
    <property type="term" value="P:diterpenoid biosynthetic process"/>
    <property type="evidence" value="ECO:0007669"/>
    <property type="project" value="InterPro"/>
</dbReference>